<keyword evidence="3" id="KW-1185">Reference proteome</keyword>
<feature type="domain" description="Myb-like" evidence="1">
    <location>
        <begin position="34"/>
        <end position="90"/>
    </location>
</feature>
<dbReference type="PANTHER" id="PTHR47595">
    <property type="entry name" value="HEAT SHOCK 70 KDA PROTEIN 14"/>
    <property type="match status" value="1"/>
</dbReference>
<gene>
    <name evidence="2" type="ORF">H4R26_004860</name>
</gene>
<feature type="non-terminal residue" evidence="2">
    <location>
        <position position="123"/>
    </location>
</feature>
<dbReference type="Gene3D" id="1.10.10.60">
    <property type="entry name" value="Homeodomain-like"/>
    <property type="match status" value="1"/>
</dbReference>
<comment type="caution">
    <text evidence="2">The sequence shown here is derived from an EMBL/GenBank/DDBJ whole genome shotgun (WGS) entry which is preliminary data.</text>
</comment>
<dbReference type="PROSITE" id="PS50090">
    <property type="entry name" value="MYB_LIKE"/>
    <property type="match status" value="1"/>
</dbReference>
<dbReference type="InterPro" id="IPR044822">
    <property type="entry name" value="Myb_DNA-bind_4"/>
</dbReference>
<dbReference type="EMBL" id="JANBQF010000617">
    <property type="protein sequence ID" value="KAJ1999911.1"/>
    <property type="molecule type" value="Genomic_DNA"/>
</dbReference>
<dbReference type="OrthoDB" id="691673at2759"/>
<dbReference type="Pfam" id="PF13837">
    <property type="entry name" value="Myb_DNA-bind_4"/>
    <property type="match status" value="1"/>
</dbReference>
<proteinExistence type="predicted"/>
<dbReference type="Proteomes" id="UP001150907">
    <property type="component" value="Unassembled WGS sequence"/>
</dbReference>
<evidence type="ECO:0000313" key="2">
    <source>
        <dbReference type="EMBL" id="KAJ1999911.1"/>
    </source>
</evidence>
<reference evidence="2" key="1">
    <citation type="submission" date="2022-07" db="EMBL/GenBank/DDBJ databases">
        <title>Phylogenomic reconstructions and comparative analyses of Kickxellomycotina fungi.</title>
        <authorList>
            <person name="Reynolds N.K."/>
            <person name="Stajich J.E."/>
            <person name="Barry K."/>
            <person name="Grigoriev I.V."/>
            <person name="Crous P."/>
            <person name="Smith M.E."/>
        </authorList>
    </citation>
    <scope>NUCLEOTIDE SEQUENCE</scope>
    <source>
        <strain evidence="2">IMI 214461</strain>
    </source>
</reference>
<evidence type="ECO:0000259" key="1">
    <source>
        <dbReference type="PROSITE" id="PS50090"/>
    </source>
</evidence>
<organism evidence="2 3">
    <name type="scientific">Coemansia thaxteri</name>
    <dbReference type="NCBI Taxonomy" id="2663907"/>
    <lineage>
        <taxon>Eukaryota</taxon>
        <taxon>Fungi</taxon>
        <taxon>Fungi incertae sedis</taxon>
        <taxon>Zoopagomycota</taxon>
        <taxon>Kickxellomycotina</taxon>
        <taxon>Kickxellomycetes</taxon>
        <taxon>Kickxellales</taxon>
        <taxon>Kickxellaceae</taxon>
        <taxon>Coemansia</taxon>
    </lineage>
</organism>
<name>A0A9W8BE22_9FUNG</name>
<protein>
    <recommendedName>
        <fullName evidence="1">Myb-like domain-containing protein</fullName>
    </recommendedName>
</protein>
<dbReference type="InterPro" id="IPR001005">
    <property type="entry name" value="SANT/Myb"/>
</dbReference>
<evidence type="ECO:0000313" key="3">
    <source>
        <dbReference type="Proteomes" id="UP001150907"/>
    </source>
</evidence>
<dbReference type="AlphaFoldDB" id="A0A9W8BE22"/>
<sequence length="123" mass="13779">MVTQDGGHGLPTVATAAGVAAVAVGTHISNTTHWSTEETKLLIKTWGDHRDEFAEIKRNLSVWNKVLEKLLNAGFFRTVEQCRNRWKFLESKYKTAAQEIHSAGRTTWEFFGDMDVAKNGSAR</sequence>
<accession>A0A9W8BE22</accession>
<dbReference type="PANTHER" id="PTHR47595:SF1">
    <property type="entry name" value="MYB_SANT-LIKE DNA-BINDING DOMAIN-CONTAINING PROTEIN"/>
    <property type="match status" value="1"/>
</dbReference>